<comment type="caution">
    <text evidence="2">The sequence shown here is derived from an EMBL/GenBank/DDBJ whole genome shotgun (WGS) entry which is preliminary data.</text>
</comment>
<reference evidence="2 3" key="1">
    <citation type="submission" date="2018-08" db="EMBL/GenBank/DDBJ databases">
        <title>Genomic investigation of the strawberry pathogen Phytophthora fragariae indicates pathogenicity is determined by transcriptional variation in three key races.</title>
        <authorList>
            <person name="Adams T.M."/>
            <person name="Armitage A.D."/>
            <person name="Sobczyk M.K."/>
            <person name="Bates H.J."/>
            <person name="Dunwell J.M."/>
            <person name="Nellist C.F."/>
            <person name="Harrison R.J."/>
        </authorList>
    </citation>
    <scope>NUCLEOTIDE SEQUENCE [LARGE SCALE GENOMIC DNA]</scope>
    <source>
        <strain evidence="2 3">SCRP333</strain>
    </source>
</reference>
<evidence type="ECO:0000256" key="1">
    <source>
        <dbReference type="SAM" id="MobiDB-lite"/>
    </source>
</evidence>
<dbReference type="AlphaFoldDB" id="A0A6A4FL29"/>
<organism evidence="2 3">
    <name type="scientific">Phytophthora rubi</name>
    <dbReference type="NCBI Taxonomy" id="129364"/>
    <lineage>
        <taxon>Eukaryota</taxon>
        <taxon>Sar</taxon>
        <taxon>Stramenopiles</taxon>
        <taxon>Oomycota</taxon>
        <taxon>Peronosporomycetes</taxon>
        <taxon>Peronosporales</taxon>
        <taxon>Peronosporaceae</taxon>
        <taxon>Phytophthora</taxon>
    </lineage>
</organism>
<gene>
    <name evidence="2" type="ORF">PR003_g6996</name>
</gene>
<dbReference type="Proteomes" id="UP000434957">
    <property type="component" value="Unassembled WGS sequence"/>
</dbReference>
<feature type="region of interest" description="Disordered" evidence="1">
    <location>
        <begin position="50"/>
        <end position="81"/>
    </location>
</feature>
<dbReference type="EMBL" id="QXFT01000321">
    <property type="protein sequence ID" value="KAE9347306.1"/>
    <property type="molecule type" value="Genomic_DNA"/>
</dbReference>
<evidence type="ECO:0000313" key="3">
    <source>
        <dbReference type="Proteomes" id="UP000434957"/>
    </source>
</evidence>
<protein>
    <submittedName>
        <fullName evidence="2">Uncharacterized protein</fullName>
    </submittedName>
</protein>
<sequence>MRPRSKELRRRSSSALASAGGERLGDPGEDVEDIGNLQFVNQKRSERIRMTRGQNQHPSDGKCSQLGNNDYEQEATVESKEELVHRRKTAYERHFAKASEGQVVAAQIKRPGKDGAIWICSPDRDQI</sequence>
<proteinExistence type="predicted"/>
<name>A0A6A4FL29_9STRA</name>
<accession>A0A6A4FL29</accession>
<feature type="region of interest" description="Disordered" evidence="1">
    <location>
        <begin position="1"/>
        <end position="34"/>
    </location>
</feature>
<keyword evidence="3" id="KW-1185">Reference proteome</keyword>
<evidence type="ECO:0000313" key="2">
    <source>
        <dbReference type="EMBL" id="KAE9347306.1"/>
    </source>
</evidence>